<dbReference type="InterPro" id="IPR036410">
    <property type="entry name" value="HSP_DnaJ_Cys-rich_dom_sf"/>
</dbReference>
<dbReference type="EMBL" id="JAPMLT010000003">
    <property type="protein sequence ID" value="MCX7569780.1"/>
    <property type="molecule type" value="Genomic_DNA"/>
</dbReference>
<proteinExistence type="predicted"/>
<dbReference type="Proteomes" id="UP001208017">
    <property type="component" value="Unassembled WGS sequence"/>
</dbReference>
<protein>
    <recommendedName>
        <fullName evidence="3">Molecular chaperone DnaJ</fullName>
    </recommendedName>
</protein>
<name>A0ABT3WYM4_9BACL</name>
<reference evidence="1 2" key="1">
    <citation type="submission" date="2022-11" db="EMBL/GenBank/DDBJ databases">
        <title>Study of microbial diversity in lake waters.</title>
        <authorList>
            <person name="Zhang J."/>
        </authorList>
    </citation>
    <scope>NUCLEOTIDE SEQUENCE [LARGE SCALE GENOMIC DNA]</scope>
    <source>
        <strain evidence="1 2">DT12</strain>
    </source>
</reference>
<keyword evidence="2" id="KW-1185">Reference proteome</keyword>
<gene>
    <name evidence="1" type="ORF">OS242_07365</name>
</gene>
<sequence>MALKPCPVCKGTGKLHTALPVPSVVICLTCKGTGKVERNVVQSKRKVPFLLQIWKGIAERKQKQQPREPDNE</sequence>
<comment type="caution">
    <text evidence="1">The sequence shown here is derived from an EMBL/GenBank/DDBJ whole genome shotgun (WGS) entry which is preliminary data.</text>
</comment>
<evidence type="ECO:0008006" key="3">
    <source>
        <dbReference type="Google" id="ProtNLM"/>
    </source>
</evidence>
<evidence type="ECO:0000313" key="2">
    <source>
        <dbReference type="Proteomes" id="UP001208017"/>
    </source>
</evidence>
<dbReference type="RefSeq" id="WP_267151033.1">
    <property type="nucleotide sequence ID" value="NZ_JAPMLT010000003.1"/>
</dbReference>
<accession>A0ABT3WYM4</accession>
<evidence type="ECO:0000313" key="1">
    <source>
        <dbReference type="EMBL" id="MCX7569780.1"/>
    </source>
</evidence>
<dbReference type="SUPFAM" id="SSF57938">
    <property type="entry name" value="DnaJ/Hsp40 cysteine-rich domain"/>
    <property type="match status" value="1"/>
</dbReference>
<dbReference type="Gene3D" id="6.20.20.10">
    <property type="match status" value="1"/>
</dbReference>
<organism evidence="1 2">
    <name type="scientific">Tumebacillus lacus</name>
    <dbReference type="NCBI Taxonomy" id="2995335"/>
    <lineage>
        <taxon>Bacteria</taxon>
        <taxon>Bacillati</taxon>
        <taxon>Bacillota</taxon>
        <taxon>Bacilli</taxon>
        <taxon>Bacillales</taxon>
        <taxon>Alicyclobacillaceae</taxon>
        <taxon>Tumebacillus</taxon>
    </lineage>
</organism>